<gene>
    <name evidence="1" type="ORF">sscle_14g097610</name>
</gene>
<proteinExistence type="predicted"/>
<accession>A0A1D9QJD4</accession>
<dbReference type="AlphaFoldDB" id="A0A1D9QJD4"/>
<sequence>MALSNSKTLQQQYQPRIETYLNMVPDLQPEEKDLLTFLLSQPESLSQYVACPSFQAGQQQLFSAQFSAALPLLKDALLACAITLRQSRTEIVTDTTFTVQYILKAMDVLRSLPVLSSQDAVLCNALGGLLAFSISSAIGVGVPDICRHCLGTTTPFVETAVSDAQNDPWKSFLILLETMDCLVYRQKPILRIRVPLSAAVDCRLGLCLPLLPYYHDLCVISNSLINVTDVNVMARLQKQLDDIHCVVEPWQPSHLDQLVEQFDSTEMIHLLAQAKVYRLGALLLGHRLRFPFGQQDSQAEIWSKEIIMELEMAKGVTKRSMRFVTLPFIIAAVEALEENLRFKILELVNNCVDHYSQFLQKATKIFLSRIWQERDMNLTTRWFDSIYKPCPVLYSINATCFVG</sequence>
<dbReference type="Pfam" id="PF11951">
    <property type="entry name" value="Fungal_trans_2"/>
    <property type="match status" value="1"/>
</dbReference>
<dbReference type="VEuPathDB" id="FungiDB:sscle_14g097610"/>
<dbReference type="OrthoDB" id="4137815at2759"/>
<evidence type="ECO:0000313" key="2">
    <source>
        <dbReference type="Proteomes" id="UP000177798"/>
    </source>
</evidence>
<reference evidence="2" key="1">
    <citation type="journal article" date="2017" name="Genome Biol. Evol.">
        <title>The complete genome sequence of the phytopathogenic fungus Sclerotinia sclerotiorum reveals insights into the genome architecture of broad host range pathogens.</title>
        <authorList>
            <person name="Derbyshire M."/>
            <person name="Denton-Giles M."/>
            <person name="Hegedus D."/>
            <person name="Seifbarghy S."/>
            <person name="Rollins J."/>
            <person name="van Kan J."/>
            <person name="Seidl M.F."/>
            <person name="Faino L."/>
            <person name="Mbengue M."/>
            <person name="Navaud O."/>
            <person name="Raffaele S."/>
            <person name="Hammond-Kosack K."/>
            <person name="Heard S."/>
            <person name="Oliver R."/>
        </authorList>
    </citation>
    <scope>NUCLEOTIDE SEQUENCE [LARGE SCALE GENOMIC DNA]</scope>
    <source>
        <strain evidence="2">ATCC 18683 / 1980 / Ss-1</strain>
    </source>
</reference>
<dbReference type="Proteomes" id="UP000177798">
    <property type="component" value="Chromosome 14"/>
</dbReference>
<dbReference type="InterPro" id="IPR021858">
    <property type="entry name" value="Fun_TF"/>
</dbReference>
<protein>
    <submittedName>
        <fullName evidence="1">Uncharacterized protein</fullName>
    </submittedName>
</protein>
<dbReference type="EMBL" id="CP017827">
    <property type="protein sequence ID" value="APA14991.1"/>
    <property type="molecule type" value="Genomic_DNA"/>
</dbReference>
<organism evidence="1 2">
    <name type="scientific">Sclerotinia sclerotiorum (strain ATCC 18683 / 1980 / Ss-1)</name>
    <name type="common">White mold</name>
    <name type="synonym">Whetzelinia sclerotiorum</name>
    <dbReference type="NCBI Taxonomy" id="665079"/>
    <lineage>
        <taxon>Eukaryota</taxon>
        <taxon>Fungi</taxon>
        <taxon>Dikarya</taxon>
        <taxon>Ascomycota</taxon>
        <taxon>Pezizomycotina</taxon>
        <taxon>Leotiomycetes</taxon>
        <taxon>Helotiales</taxon>
        <taxon>Sclerotiniaceae</taxon>
        <taxon>Sclerotinia</taxon>
    </lineage>
</organism>
<evidence type="ECO:0000313" key="1">
    <source>
        <dbReference type="EMBL" id="APA14991.1"/>
    </source>
</evidence>
<name>A0A1D9QJD4_SCLS1</name>